<keyword evidence="2" id="KW-1185">Reference proteome</keyword>
<evidence type="ECO:0000313" key="2">
    <source>
        <dbReference type="Proteomes" id="UP000199116"/>
    </source>
</evidence>
<gene>
    <name evidence="1" type="ORF">SAMN04488033_112119</name>
</gene>
<dbReference type="AlphaFoldDB" id="A0A1I2MB20"/>
<organism evidence="1 2">
    <name type="scientific">Salegentibacter agarivorans</name>
    <dbReference type="NCBI Taxonomy" id="345907"/>
    <lineage>
        <taxon>Bacteria</taxon>
        <taxon>Pseudomonadati</taxon>
        <taxon>Bacteroidota</taxon>
        <taxon>Flavobacteriia</taxon>
        <taxon>Flavobacteriales</taxon>
        <taxon>Flavobacteriaceae</taxon>
        <taxon>Salegentibacter</taxon>
    </lineage>
</organism>
<proteinExistence type="predicted"/>
<name>A0A1I2MB20_9FLAO</name>
<dbReference type="Proteomes" id="UP000199116">
    <property type="component" value="Unassembled WGS sequence"/>
</dbReference>
<reference evidence="2" key="1">
    <citation type="submission" date="2016-10" db="EMBL/GenBank/DDBJ databases">
        <authorList>
            <person name="Varghese N."/>
            <person name="Submissions S."/>
        </authorList>
    </citation>
    <scope>NUCLEOTIDE SEQUENCE [LARGE SCALE GENOMIC DNA]</scope>
    <source>
        <strain evidence="2">DSM 23515</strain>
    </source>
</reference>
<dbReference type="EMBL" id="FOOH01000012">
    <property type="protein sequence ID" value="SFF88673.1"/>
    <property type="molecule type" value="Genomic_DNA"/>
</dbReference>
<protein>
    <submittedName>
        <fullName evidence="1">Uncharacterized protein</fullName>
    </submittedName>
</protein>
<sequence length="79" mass="9315">MKKEKELKQRVLAYVQEADEELLHLIAEVAETYKKQKKGDLWDKLSDIEKAAIQKGLEDANNDKVLANEDVMRMFKKWH</sequence>
<evidence type="ECO:0000313" key="1">
    <source>
        <dbReference type="EMBL" id="SFF88673.1"/>
    </source>
</evidence>
<accession>A0A1I2MB20</accession>
<dbReference type="RefSeq" id="WP_075325307.1">
    <property type="nucleotide sequence ID" value="NZ_FOOH01000012.1"/>
</dbReference>